<feature type="non-terminal residue" evidence="1">
    <location>
        <position position="66"/>
    </location>
</feature>
<organism evidence="1 2">
    <name type="scientific">Trifolium medium</name>
    <dbReference type="NCBI Taxonomy" id="97028"/>
    <lineage>
        <taxon>Eukaryota</taxon>
        <taxon>Viridiplantae</taxon>
        <taxon>Streptophyta</taxon>
        <taxon>Embryophyta</taxon>
        <taxon>Tracheophyta</taxon>
        <taxon>Spermatophyta</taxon>
        <taxon>Magnoliopsida</taxon>
        <taxon>eudicotyledons</taxon>
        <taxon>Gunneridae</taxon>
        <taxon>Pentapetalae</taxon>
        <taxon>rosids</taxon>
        <taxon>fabids</taxon>
        <taxon>Fabales</taxon>
        <taxon>Fabaceae</taxon>
        <taxon>Papilionoideae</taxon>
        <taxon>50 kb inversion clade</taxon>
        <taxon>NPAAA clade</taxon>
        <taxon>Hologalegina</taxon>
        <taxon>IRL clade</taxon>
        <taxon>Trifolieae</taxon>
        <taxon>Trifolium</taxon>
    </lineage>
</organism>
<dbReference type="AlphaFoldDB" id="A0A392TJ05"/>
<protein>
    <submittedName>
        <fullName evidence="1">Uncharacterized protein</fullName>
    </submittedName>
</protein>
<sequence length="66" mass="7115">EECGLVSCSAVEAVPEQDASGGCCHGEEEVSQTCGVSAGENENCFFEGVDFFPTLRFRYFVIATVR</sequence>
<proteinExistence type="predicted"/>
<dbReference type="EMBL" id="LXQA010590712">
    <property type="protein sequence ID" value="MCI60942.1"/>
    <property type="molecule type" value="Genomic_DNA"/>
</dbReference>
<comment type="caution">
    <text evidence="1">The sequence shown here is derived from an EMBL/GenBank/DDBJ whole genome shotgun (WGS) entry which is preliminary data.</text>
</comment>
<name>A0A392TJ05_9FABA</name>
<accession>A0A392TJ05</accession>
<evidence type="ECO:0000313" key="1">
    <source>
        <dbReference type="EMBL" id="MCI60942.1"/>
    </source>
</evidence>
<feature type="non-terminal residue" evidence="1">
    <location>
        <position position="1"/>
    </location>
</feature>
<reference evidence="1 2" key="1">
    <citation type="journal article" date="2018" name="Front. Plant Sci.">
        <title>Red Clover (Trifolium pratense) and Zigzag Clover (T. medium) - A Picture of Genomic Similarities and Differences.</title>
        <authorList>
            <person name="Dluhosova J."/>
            <person name="Istvanek J."/>
            <person name="Nedelnik J."/>
            <person name="Repkova J."/>
        </authorList>
    </citation>
    <scope>NUCLEOTIDE SEQUENCE [LARGE SCALE GENOMIC DNA]</scope>
    <source>
        <strain evidence="2">cv. 10/8</strain>
        <tissue evidence="1">Leaf</tissue>
    </source>
</reference>
<evidence type="ECO:0000313" key="2">
    <source>
        <dbReference type="Proteomes" id="UP000265520"/>
    </source>
</evidence>
<dbReference type="Proteomes" id="UP000265520">
    <property type="component" value="Unassembled WGS sequence"/>
</dbReference>
<keyword evidence="2" id="KW-1185">Reference proteome</keyword>